<dbReference type="OrthoDB" id="5421571at2"/>
<dbReference type="Pfam" id="PF00226">
    <property type="entry name" value="DnaJ"/>
    <property type="match status" value="1"/>
</dbReference>
<dbReference type="SUPFAM" id="SSF46565">
    <property type="entry name" value="Chaperone J-domain"/>
    <property type="match status" value="1"/>
</dbReference>
<name>A0A2L0F4D8_SORCE</name>
<feature type="domain" description="J" evidence="3">
    <location>
        <begin position="8"/>
        <end position="67"/>
    </location>
</feature>
<dbReference type="PRINTS" id="PR00625">
    <property type="entry name" value="JDOMAIN"/>
</dbReference>
<keyword evidence="2" id="KW-0812">Transmembrane</keyword>
<sequence length="778" mass="81715">MSEPSSSNHYATLGVERSADARAIKKAYFALIRTYPPESHPDEFKRIRAAYEVLSDAEARERYDAQEKGYREYEDAVAAALAAAEQASTAGDEDAAQAALSQAIEAHPGVLLLREKLAASYTRKKDHQRALAALDALIERAPEAARYHLLRSLSLGALGKLDAAEQAARRAHALAPDDEAMAAALVDALTRNEHAEEALAILDGVAARHDAGSLKGMSIQLRRVHVLYQAMRPGEAEEAVQQLVDQVRASGDPELPKHVASELGAPAAALFAADLHARANHLLSVCRALHPESLVLRPYPPKATLETSALSPAALERLAEQERAPDGPALRMNPWGSPLKATAGAGALSLLAYLLLYSAPAPASAEAAASTPFTGTAAGAIVMAVLLGGVALLLSHVARVVHVRRKSPIQGLTTIHPLYLVRADPEQTELYPLFCLSRSEGVHHGHNGVYSHTVLRLGFGGAEVSLTFVDGGFAQAWIDHLLATRKRALELLAAGYLDAEHGVELMPPTLLDRRPPSRGARLWAQRRRLAAAAGGALVLWAGVMVSGARYADELAFRDALTRDTAPAYDAYLRARPDGRFAADARRALLRRRERATESLALALDRRAPGAEAVAALGRAVEEGGARVVPLSLAISDSGGRVPAGGADVVFGNLGADLGATLAQAGLKSVRIKRTPGAGGRSGEANAIEVDCTLTGGAGTGGTGQLDAAWKVRVIAGGAELRSFAVTTSASAAGTGPESGLAGVYAQFVQALLADLGLQGVEALRRQIAPYKGSSPYGN</sequence>
<protein>
    <recommendedName>
        <fullName evidence="3">J domain-containing protein</fullName>
    </recommendedName>
</protein>
<dbReference type="AlphaFoldDB" id="A0A2L0F4D8"/>
<dbReference type="EMBL" id="CP012673">
    <property type="protein sequence ID" value="AUX46438.1"/>
    <property type="molecule type" value="Genomic_DNA"/>
</dbReference>
<evidence type="ECO:0000256" key="1">
    <source>
        <dbReference type="ARBA" id="ARBA00023186"/>
    </source>
</evidence>
<organism evidence="4 5">
    <name type="scientific">Sorangium cellulosum</name>
    <name type="common">Polyangium cellulosum</name>
    <dbReference type="NCBI Taxonomy" id="56"/>
    <lineage>
        <taxon>Bacteria</taxon>
        <taxon>Pseudomonadati</taxon>
        <taxon>Myxococcota</taxon>
        <taxon>Polyangia</taxon>
        <taxon>Polyangiales</taxon>
        <taxon>Polyangiaceae</taxon>
        <taxon>Sorangium</taxon>
    </lineage>
</organism>
<dbReference type="CDD" id="cd06257">
    <property type="entry name" value="DnaJ"/>
    <property type="match status" value="1"/>
</dbReference>
<gene>
    <name evidence="4" type="ORF">SOCE26_079440</name>
</gene>
<dbReference type="SMART" id="SM00271">
    <property type="entry name" value="DnaJ"/>
    <property type="match status" value="1"/>
</dbReference>
<keyword evidence="1" id="KW-0143">Chaperone</keyword>
<dbReference type="InterPro" id="IPR018253">
    <property type="entry name" value="DnaJ_domain_CS"/>
</dbReference>
<dbReference type="InterPro" id="IPR036869">
    <property type="entry name" value="J_dom_sf"/>
</dbReference>
<dbReference type="PROSITE" id="PS50076">
    <property type="entry name" value="DNAJ_2"/>
    <property type="match status" value="1"/>
</dbReference>
<evidence type="ECO:0000313" key="4">
    <source>
        <dbReference type="EMBL" id="AUX46438.1"/>
    </source>
</evidence>
<dbReference type="InterPro" id="IPR001623">
    <property type="entry name" value="DnaJ_domain"/>
</dbReference>
<feature type="transmembrane region" description="Helical" evidence="2">
    <location>
        <begin position="377"/>
        <end position="398"/>
    </location>
</feature>
<dbReference type="Proteomes" id="UP000238348">
    <property type="component" value="Chromosome"/>
</dbReference>
<dbReference type="PANTHER" id="PTHR43096:SF52">
    <property type="entry name" value="DNAJ HOMOLOG 1, MITOCHONDRIAL-RELATED"/>
    <property type="match status" value="1"/>
</dbReference>
<dbReference type="GO" id="GO:0042026">
    <property type="term" value="P:protein refolding"/>
    <property type="evidence" value="ECO:0007669"/>
    <property type="project" value="TreeGrafter"/>
</dbReference>
<dbReference type="PANTHER" id="PTHR43096">
    <property type="entry name" value="DNAJ HOMOLOG 1, MITOCHONDRIAL-RELATED"/>
    <property type="match status" value="1"/>
</dbReference>
<dbReference type="RefSeq" id="WP_104984621.1">
    <property type="nucleotide sequence ID" value="NZ_CP012673.1"/>
</dbReference>
<proteinExistence type="predicted"/>
<dbReference type="SUPFAM" id="SSF48452">
    <property type="entry name" value="TPR-like"/>
    <property type="match status" value="1"/>
</dbReference>
<accession>A0A2L0F4D8</accession>
<evidence type="ECO:0000256" key="2">
    <source>
        <dbReference type="SAM" id="Phobius"/>
    </source>
</evidence>
<evidence type="ECO:0000259" key="3">
    <source>
        <dbReference type="PROSITE" id="PS50076"/>
    </source>
</evidence>
<feature type="transmembrane region" description="Helical" evidence="2">
    <location>
        <begin position="529"/>
        <end position="551"/>
    </location>
</feature>
<dbReference type="GO" id="GO:0005737">
    <property type="term" value="C:cytoplasm"/>
    <property type="evidence" value="ECO:0007669"/>
    <property type="project" value="TreeGrafter"/>
</dbReference>
<dbReference type="InterPro" id="IPR011990">
    <property type="entry name" value="TPR-like_helical_dom_sf"/>
</dbReference>
<dbReference type="PROSITE" id="PS00636">
    <property type="entry name" value="DNAJ_1"/>
    <property type="match status" value="1"/>
</dbReference>
<dbReference type="GO" id="GO:0051082">
    <property type="term" value="F:unfolded protein binding"/>
    <property type="evidence" value="ECO:0007669"/>
    <property type="project" value="TreeGrafter"/>
</dbReference>
<reference evidence="4 5" key="1">
    <citation type="submission" date="2015-09" db="EMBL/GenBank/DDBJ databases">
        <title>Sorangium comparison.</title>
        <authorList>
            <person name="Zaburannyi N."/>
            <person name="Bunk B."/>
            <person name="Overmann J."/>
            <person name="Mueller R."/>
        </authorList>
    </citation>
    <scope>NUCLEOTIDE SEQUENCE [LARGE SCALE GENOMIC DNA]</scope>
    <source>
        <strain evidence="4 5">So ce26</strain>
    </source>
</reference>
<dbReference type="Gene3D" id="1.10.287.110">
    <property type="entry name" value="DnaJ domain"/>
    <property type="match status" value="1"/>
</dbReference>
<keyword evidence="2" id="KW-1133">Transmembrane helix</keyword>
<evidence type="ECO:0000313" key="5">
    <source>
        <dbReference type="Proteomes" id="UP000238348"/>
    </source>
</evidence>
<keyword evidence="2" id="KW-0472">Membrane</keyword>
<dbReference type="Gene3D" id="1.25.40.10">
    <property type="entry name" value="Tetratricopeptide repeat domain"/>
    <property type="match status" value="1"/>
</dbReference>
<feature type="transmembrane region" description="Helical" evidence="2">
    <location>
        <begin position="339"/>
        <end position="357"/>
    </location>
</feature>